<keyword evidence="5" id="KW-0067">ATP-binding</keyword>
<dbReference type="GO" id="GO:0005524">
    <property type="term" value="F:ATP binding"/>
    <property type="evidence" value="ECO:0007669"/>
    <property type="project" value="UniProtKB-KW"/>
</dbReference>
<feature type="compositionally biased region" description="Basic residues" evidence="6">
    <location>
        <begin position="1586"/>
        <end position="1602"/>
    </location>
</feature>
<protein>
    <recommendedName>
        <fullName evidence="7">Helicase C-terminal domain-containing protein</fullName>
    </recommendedName>
</protein>
<dbReference type="Gene3D" id="3.40.50.10810">
    <property type="entry name" value="Tandem AAA-ATPase domain"/>
    <property type="match status" value="1"/>
</dbReference>
<organism evidence="8 9">
    <name type="scientific">Psilocybe cf. subviscida</name>
    <dbReference type="NCBI Taxonomy" id="2480587"/>
    <lineage>
        <taxon>Eukaryota</taxon>
        <taxon>Fungi</taxon>
        <taxon>Dikarya</taxon>
        <taxon>Basidiomycota</taxon>
        <taxon>Agaricomycotina</taxon>
        <taxon>Agaricomycetes</taxon>
        <taxon>Agaricomycetidae</taxon>
        <taxon>Agaricales</taxon>
        <taxon>Agaricineae</taxon>
        <taxon>Strophariaceae</taxon>
        <taxon>Psilocybe</taxon>
    </lineage>
</organism>
<dbReference type="InterPro" id="IPR049730">
    <property type="entry name" value="SNF2/RAD54-like_C"/>
</dbReference>
<feature type="region of interest" description="Disordered" evidence="6">
    <location>
        <begin position="1464"/>
        <end position="1659"/>
    </location>
</feature>
<evidence type="ECO:0000256" key="5">
    <source>
        <dbReference type="ARBA" id="ARBA00022840"/>
    </source>
</evidence>
<keyword evidence="4" id="KW-0378">Hydrolase</keyword>
<dbReference type="InterPro" id="IPR001525">
    <property type="entry name" value="C5_MeTfrase"/>
</dbReference>
<feature type="compositionally biased region" description="Low complexity" evidence="6">
    <location>
        <begin position="1464"/>
        <end position="1476"/>
    </location>
</feature>
<dbReference type="Pfam" id="PF00145">
    <property type="entry name" value="DNA_methylase"/>
    <property type="match status" value="1"/>
</dbReference>
<feature type="region of interest" description="Disordered" evidence="6">
    <location>
        <begin position="1396"/>
        <end position="1448"/>
    </location>
</feature>
<dbReference type="Pfam" id="PF00271">
    <property type="entry name" value="Helicase_C"/>
    <property type="match status" value="1"/>
</dbReference>
<dbReference type="InterPro" id="IPR014001">
    <property type="entry name" value="Helicase_ATP-bd"/>
</dbReference>
<dbReference type="PANTHER" id="PTHR45626">
    <property type="entry name" value="TRANSCRIPTION TERMINATION FACTOR 2-RELATED"/>
    <property type="match status" value="1"/>
</dbReference>
<dbReference type="PROSITE" id="PS51194">
    <property type="entry name" value="HELICASE_CTER"/>
    <property type="match status" value="1"/>
</dbReference>
<gene>
    <name evidence="8" type="ORF">D9619_006424</name>
</gene>
<evidence type="ECO:0000256" key="6">
    <source>
        <dbReference type="SAM" id="MobiDB-lite"/>
    </source>
</evidence>
<dbReference type="GO" id="GO:0005634">
    <property type="term" value="C:nucleus"/>
    <property type="evidence" value="ECO:0007669"/>
    <property type="project" value="TreeGrafter"/>
</dbReference>
<dbReference type="InterPro" id="IPR050628">
    <property type="entry name" value="SNF2_RAD54_helicase_TF"/>
</dbReference>
<keyword evidence="9" id="KW-1185">Reference proteome</keyword>
<dbReference type="EMBL" id="JAACJJ010000042">
    <property type="protein sequence ID" value="KAF5316655.1"/>
    <property type="molecule type" value="Genomic_DNA"/>
</dbReference>
<dbReference type="InterPro" id="IPR029063">
    <property type="entry name" value="SAM-dependent_MTases_sf"/>
</dbReference>
<dbReference type="Proteomes" id="UP000567179">
    <property type="component" value="Unassembled WGS sequence"/>
</dbReference>
<dbReference type="InterPro" id="IPR038718">
    <property type="entry name" value="SNF2-like_sf"/>
</dbReference>
<dbReference type="Pfam" id="PF00176">
    <property type="entry name" value="SNF2-rel_dom"/>
    <property type="match status" value="1"/>
</dbReference>
<proteinExistence type="predicted"/>
<keyword evidence="3" id="KW-0547">Nucleotide-binding</keyword>
<keyword evidence="1" id="KW-0489">Methyltransferase</keyword>
<feature type="compositionally biased region" description="Acidic residues" evidence="6">
    <location>
        <begin position="1610"/>
        <end position="1625"/>
    </location>
</feature>
<dbReference type="SMART" id="SM00487">
    <property type="entry name" value="DEXDc"/>
    <property type="match status" value="1"/>
</dbReference>
<dbReference type="InterPro" id="IPR027417">
    <property type="entry name" value="P-loop_NTPase"/>
</dbReference>
<dbReference type="Gene3D" id="3.40.50.300">
    <property type="entry name" value="P-loop containing nucleotide triphosphate hydrolases"/>
    <property type="match status" value="1"/>
</dbReference>
<dbReference type="GO" id="GO:0008168">
    <property type="term" value="F:methyltransferase activity"/>
    <property type="evidence" value="ECO:0007669"/>
    <property type="project" value="UniProtKB-KW"/>
</dbReference>
<dbReference type="InterPro" id="IPR001650">
    <property type="entry name" value="Helicase_C-like"/>
</dbReference>
<reference evidence="8 9" key="1">
    <citation type="journal article" date="2020" name="ISME J.">
        <title>Uncovering the hidden diversity of litter-decomposition mechanisms in mushroom-forming fungi.</title>
        <authorList>
            <person name="Floudas D."/>
            <person name="Bentzer J."/>
            <person name="Ahren D."/>
            <person name="Johansson T."/>
            <person name="Persson P."/>
            <person name="Tunlid A."/>
        </authorList>
    </citation>
    <scope>NUCLEOTIDE SEQUENCE [LARGE SCALE GENOMIC DNA]</scope>
    <source>
        <strain evidence="8 9">CBS 101986</strain>
    </source>
</reference>
<sequence length="2243" mass="248741">MAKGKSSQSASKDQKPITSFFAAPKKSKEKAEETDGDVETVNEGETDAQDDDVEMAADEDSDEEMDASKTTNKKGAKAVAPDALDLPPISDIPAIFDDLVSHIPEIKEVAEQVQGRKLRVATMCSGTESPLLALELIQKSILDQHGTNFDIEHVFSCEIEPFKQAYIERNFHPPLLFRDVCELGDAEAHTAYGSLAPVPGDVDILIAGTSCVDYSNLNTQKQDIDANGESGRTFRGMMSWVTNHRPPLVILENVCSAPWEKVKEYFENEGYSAEFSRVDTKAYYIPHTRTRVYLLAVNKRGSSIPKTWKDWVVSKLKRPASSTLDAFLLPSDDPRIHQARQKLVQESYGALDRKTGRTDWGRCESRHQRARLEEALGAKRPLTSWDEGGFCKLPDFAWNDWGVGQVERVWDLMDISLLRSATKGIDPSYKTQVWNLSQNVDRTIGSNKVGICPCLTPSMIPYITNRGGPMVGLEALSMQGLPVDKLLLTRETEDNLADLAGNAMSTTVVGACILAALVSGKKLLKSGSDSETYESKHGHGTHEQAETSLMDMDVADVPQSSNHVVGDELLASRPLDLSITEHGSFSALLQEAQKSQRLCSCEGRIDMTSRSLYRCQDCESSFCKKCGGRPEHSPQPIDVDANPRVPPSEFARLLKSTLPMCLSLTDITKELLDGLRVAEETTIPESRWSSWNAAVLRAASSELRFVELKRQEIWSAVYQSSTATLELSLHPQQPEWRLYAVPEAHEPANAEIRKLLQAPVGRFTCDGDLLKGSWQFALPCLSSISVKIQGLGEQVPSWEARLGLNGDEFKNKVVYSKLKISVGPTDIQTLDRDISGVYDLLDKCGTANGALHKKIETDTSLPPLFMLFDPHRTNDAEDCFVFSISTRRLEYQESRPIVCKLDPSWRQTSKDGEQIVPCHLPFKWVSAGVVKLAPSVGQNAMFAVPEKGFDVSISTEACQSAHALLVCKVSLRGQAGPEWSTDDWKEVDKIHERGTFKALAWLLERIRHVDDSLSSWQSVDSSDHHINCERCAPSAPQLRWVQTGKKMIAIEDSIQAGEYERRLKGRPSPFVTELKLDQDGTGSIRVGINIPSLLHRAASRLPTKNRTEAISLSWRLDTNFTPIAALNLPKFTIKSNKLDKQHVQPPSFKSTVPLRKEQLRSLEWMIKQEAKDAPCFIEEEVSEAVLDPLGWRAEGRAQRPVHIRGGVLADQVGYGKTAITLGLIDCTYKDVASEFKKKAKIAGKISVKGTLIIVPPHLTRQWDSEVKKFTGKRFTTCVVSTVSNLNSLKIEDVEEADIIIVASNIFKSNVYLENLQLLGGAGELPTKDGRHFNAQLEKTLAGLRNQVDLLQTEGSSAVLKEIKAAQKRVEDEIAASALMASKRLKGKSYREMADAIENQKGDKPKTEPKESTIPKAAPKAKATTNASLKAASSSVKVEASSKARPGPSGMIMEVVIPISRRALSSKSAASSAPSSPGDDDESETPITLKRKRRAASTRVPIIIDDSDDSVDEPPSKASSSKRSKASSKASSSASKKRRLVKRSSPASDYQDSDGFEEDSDSDAEASEASISSGFNEDEESDVPKKATGKGKGKAKAIPKPRKLPPQSATETEDTSPEDAMDVDSEAGDKKPKKTTKRKAVSDKPPPAKKAKRAESDPWKLGSKAVQNEWTFMQAPPFEMFHFARVVVDEYTYLDGKIHALVTNLTADRQWVLSGTPPIHDFAALKTIAAFLNIHLGVDDDGEGQSAEVKKRKREQTAVERFHSFREVHTLQWHAHRHTIGQAFLDQFVRQNIAEIDEIPWGEKMEEIVLPAAERAIYLELEHHLRSLDMTIKRGKKTESDREKRLNQSLGESKSAEEALLKRCSHFDLETSNENAMRACDVIVQERQKQLDDCKKELLKAIKDGAKREKSLGNVGQESLFIEYVRVTRGEGVDDKESTDIVVGLLDEADVGVPKSKAKSQDVSLSEKTKALVWEHREKTHEIRRITKELVGRVRSLRYFSVVRDLQKQTDKPLQVSCPGCDRENIPIDEVAVLSSCGHMGCLPCVKRFAEKEECVYSVLGHCKAAARVLNVVKADTLGVDDIERHGKGRHFGLKLEKVVELINRRLPKDERILVFVQFPDLMKKVTEAFEAHKIQYLQIQGSASAKSKSLEQFQNNSKERVLLLNVMDESASGANLTSANHAIFLSPLLAPSQEIYTACETQAIGRLVRYGQTKHVTVWRFLTKDTIDEEIYEQRKRALLNGA</sequence>
<dbReference type="OrthoDB" id="423221at2759"/>
<evidence type="ECO:0000313" key="8">
    <source>
        <dbReference type="EMBL" id="KAF5316655.1"/>
    </source>
</evidence>
<dbReference type="GO" id="GO:0006281">
    <property type="term" value="P:DNA repair"/>
    <property type="evidence" value="ECO:0007669"/>
    <property type="project" value="TreeGrafter"/>
</dbReference>
<dbReference type="SUPFAM" id="SSF52540">
    <property type="entry name" value="P-loop containing nucleoside triphosphate hydrolases"/>
    <property type="match status" value="2"/>
</dbReference>
<feature type="domain" description="Helicase C-terminal" evidence="7">
    <location>
        <begin position="2094"/>
        <end position="2243"/>
    </location>
</feature>
<feature type="compositionally biased region" description="Low complexity" evidence="6">
    <location>
        <begin position="1414"/>
        <end position="1443"/>
    </location>
</feature>
<dbReference type="GO" id="GO:0016787">
    <property type="term" value="F:hydrolase activity"/>
    <property type="evidence" value="ECO:0007669"/>
    <property type="project" value="UniProtKB-KW"/>
</dbReference>
<feature type="compositionally biased region" description="Acidic residues" evidence="6">
    <location>
        <begin position="1550"/>
        <end position="1565"/>
    </location>
</feature>
<dbReference type="InterPro" id="IPR000330">
    <property type="entry name" value="SNF2_N"/>
</dbReference>
<comment type="caution">
    <text evidence="8">The sequence shown here is derived from an EMBL/GenBank/DDBJ whole genome shotgun (WGS) entry which is preliminary data.</text>
</comment>
<dbReference type="SUPFAM" id="SSF53335">
    <property type="entry name" value="S-adenosyl-L-methionine-dependent methyltransferases"/>
    <property type="match status" value="1"/>
</dbReference>
<feature type="region of interest" description="Disordered" evidence="6">
    <location>
        <begin position="1"/>
        <end position="75"/>
    </location>
</feature>
<dbReference type="PANTHER" id="PTHR45626:SF26">
    <property type="entry name" value="FAMILY HELICASE, PUTATIVE (AFU_ORTHOLOGUE AFUA_2G09120)-RELATED"/>
    <property type="match status" value="1"/>
</dbReference>
<evidence type="ECO:0000313" key="9">
    <source>
        <dbReference type="Proteomes" id="UP000567179"/>
    </source>
</evidence>
<dbReference type="Gene3D" id="3.40.50.150">
    <property type="entry name" value="Vaccinia Virus protein VP39"/>
    <property type="match status" value="1"/>
</dbReference>
<keyword evidence="2" id="KW-0808">Transferase</keyword>
<feature type="compositionally biased region" description="Polar residues" evidence="6">
    <location>
        <begin position="1"/>
        <end position="11"/>
    </location>
</feature>
<evidence type="ECO:0000256" key="4">
    <source>
        <dbReference type="ARBA" id="ARBA00022801"/>
    </source>
</evidence>
<dbReference type="GO" id="GO:0008094">
    <property type="term" value="F:ATP-dependent activity, acting on DNA"/>
    <property type="evidence" value="ECO:0007669"/>
    <property type="project" value="TreeGrafter"/>
</dbReference>
<evidence type="ECO:0000256" key="1">
    <source>
        <dbReference type="ARBA" id="ARBA00022603"/>
    </source>
</evidence>
<name>A0A8H5B4L4_9AGAR</name>
<dbReference type="GO" id="GO:0032259">
    <property type="term" value="P:methylation"/>
    <property type="evidence" value="ECO:0007669"/>
    <property type="project" value="UniProtKB-KW"/>
</dbReference>
<evidence type="ECO:0000259" key="7">
    <source>
        <dbReference type="PROSITE" id="PS51194"/>
    </source>
</evidence>
<feature type="compositionally biased region" description="Basic and acidic residues" evidence="6">
    <location>
        <begin position="1396"/>
        <end position="1412"/>
    </location>
</feature>
<evidence type="ECO:0000256" key="2">
    <source>
        <dbReference type="ARBA" id="ARBA00022679"/>
    </source>
</evidence>
<evidence type="ECO:0000256" key="3">
    <source>
        <dbReference type="ARBA" id="ARBA00022741"/>
    </source>
</evidence>
<dbReference type="CDD" id="cd18793">
    <property type="entry name" value="SF2_C_SNF"/>
    <property type="match status" value="1"/>
</dbReference>
<accession>A0A8H5B4L4</accession>
<feature type="compositionally biased region" description="Acidic residues" evidence="6">
    <location>
        <begin position="32"/>
        <end position="65"/>
    </location>
</feature>